<name>A0A8J6XUR1_9CYAN</name>
<protein>
    <submittedName>
        <fullName evidence="1">Uncharacterized protein</fullName>
    </submittedName>
</protein>
<dbReference type="AlphaFoldDB" id="A0A8J6XUR1"/>
<reference evidence="1" key="1">
    <citation type="submission" date="2020-09" db="EMBL/GenBank/DDBJ databases">
        <title>Iningainema tapete sp. nov. (Scytonemataceae, Cyanobacteria) from greenhouses in central Florida (USA) produces two types of nodularin with biosynthetic potential for microcystin-LR and anabaenopeptins.</title>
        <authorList>
            <person name="Berthold D.E."/>
            <person name="Lefler F.W."/>
            <person name="Huang I.-S."/>
            <person name="Abdulla H."/>
            <person name="Zimba P.V."/>
            <person name="Laughinghouse H.D. IV."/>
        </authorList>
    </citation>
    <scope>NUCLEOTIDE SEQUENCE</scope>
    <source>
        <strain evidence="1">BLCCT55</strain>
    </source>
</reference>
<comment type="caution">
    <text evidence="1">The sequence shown here is derived from an EMBL/GenBank/DDBJ whole genome shotgun (WGS) entry which is preliminary data.</text>
</comment>
<evidence type="ECO:0000313" key="1">
    <source>
        <dbReference type="EMBL" id="MBD2776407.1"/>
    </source>
</evidence>
<organism evidence="1 2">
    <name type="scientific">Iningainema tapete BLCC-T55</name>
    <dbReference type="NCBI Taxonomy" id="2748662"/>
    <lineage>
        <taxon>Bacteria</taxon>
        <taxon>Bacillati</taxon>
        <taxon>Cyanobacteriota</taxon>
        <taxon>Cyanophyceae</taxon>
        <taxon>Nostocales</taxon>
        <taxon>Scytonemataceae</taxon>
        <taxon>Iningainema tapete</taxon>
    </lineage>
</organism>
<dbReference type="RefSeq" id="WP_190835479.1">
    <property type="nucleotide sequence ID" value="NZ_CAWPPI010000093.1"/>
</dbReference>
<dbReference type="Proteomes" id="UP000629098">
    <property type="component" value="Unassembled WGS sequence"/>
</dbReference>
<dbReference type="EMBL" id="JACXAE010000093">
    <property type="protein sequence ID" value="MBD2776407.1"/>
    <property type="molecule type" value="Genomic_DNA"/>
</dbReference>
<accession>A0A8J6XUR1</accession>
<sequence length="132" mass="15006">MKFYTLLGLLTELDNLSLEELLEVKEKVDKLIQSKTSNVAVFGNITPPHRTGDYTDTKHPDHKNVEVFFFKGHYSGIAQDSDIVVSSINQVNDQNDMQALDSMIKLVDEWLQDDSGYDEEVYPLIEVGLIQD</sequence>
<proteinExistence type="predicted"/>
<gene>
    <name evidence="1" type="ORF">ICL16_31215</name>
</gene>
<evidence type="ECO:0000313" key="2">
    <source>
        <dbReference type="Proteomes" id="UP000629098"/>
    </source>
</evidence>
<keyword evidence="2" id="KW-1185">Reference proteome</keyword>